<gene>
    <name evidence="1" type="ORF">Tco_0679414</name>
</gene>
<comment type="caution">
    <text evidence="1">The sequence shown here is derived from an EMBL/GenBank/DDBJ whole genome shotgun (WGS) entry which is preliminary data.</text>
</comment>
<evidence type="ECO:0000313" key="1">
    <source>
        <dbReference type="EMBL" id="GJS64850.1"/>
    </source>
</evidence>
<organism evidence="1 2">
    <name type="scientific">Tanacetum coccineum</name>
    <dbReference type="NCBI Taxonomy" id="301880"/>
    <lineage>
        <taxon>Eukaryota</taxon>
        <taxon>Viridiplantae</taxon>
        <taxon>Streptophyta</taxon>
        <taxon>Embryophyta</taxon>
        <taxon>Tracheophyta</taxon>
        <taxon>Spermatophyta</taxon>
        <taxon>Magnoliopsida</taxon>
        <taxon>eudicotyledons</taxon>
        <taxon>Gunneridae</taxon>
        <taxon>Pentapetalae</taxon>
        <taxon>asterids</taxon>
        <taxon>campanulids</taxon>
        <taxon>Asterales</taxon>
        <taxon>Asteraceae</taxon>
        <taxon>Asteroideae</taxon>
        <taxon>Anthemideae</taxon>
        <taxon>Anthemidinae</taxon>
        <taxon>Tanacetum</taxon>
    </lineage>
</organism>
<reference evidence="1" key="2">
    <citation type="submission" date="2022-01" db="EMBL/GenBank/DDBJ databases">
        <authorList>
            <person name="Yamashiro T."/>
            <person name="Shiraishi A."/>
            <person name="Satake H."/>
            <person name="Nakayama K."/>
        </authorList>
    </citation>
    <scope>NUCLEOTIDE SEQUENCE</scope>
</reference>
<accession>A0ABQ4XIJ3</accession>
<protein>
    <submittedName>
        <fullName evidence="1">Uncharacterized protein</fullName>
    </submittedName>
</protein>
<proteinExistence type="predicted"/>
<evidence type="ECO:0000313" key="2">
    <source>
        <dbReference type="Proteomes" id="UP001151760"/>
    </source>
</evidence>
<dbReference type="Proteomes" id="UP001151760">
    <property type="component" value="Unassembled WGS sequence"/>
</dbReference>
<reference evidence="1" key="1">
    <citation type="journal article" date="2022" name="Int. J. Mol. Sci.">
        <title>Draft Genome of Tanacetum Coccineum: Genomic Comparison of Closely Related Tanacetum-Family Plants.</title>
        <authorList>
            <person name="Yamashiro T."/>
            <person name="Shiraishi A."/>
            <person name="Nakayama K."/>
            <person name="Satake H."/>
        </authorList>
    </citation>
    <scope>NUCLEOTIDE SEQUENCE</scope>
</reference>
<sequence>MTEQDVKALHARVEAAEQRAKAVQILVGSTQMNIIYLLEPRMVDGLKMAELRSRAQDIEAKLMRNLSMPPKEQPLSQEDIEKLIDQRVANAIGAIAIYETKTRVARDSMDQVVCQGVKATKDASN</sequence>
<name>A0ABQ4XIJ3_9ASTR</name>
<dbReference type="EMBL" id="BQNB010009534">
    <property type="protein sequence ID" value="GJS64850.1"/>
    <property type="molecule type" value="Genomic_DNA"/>
</dbReference>
<keyword evidence="2" id="KW-1185">Reference proteome</keyword>